<evidence type="ECO:0000256" key="2">
    <source>
        <dbReference type="ARBA" id="ARBA00022552"/>
    </source>
</evidence>
<name>T1A9L5_9ZZZZ</name>
<dbReference type="HAMAP" id="MF_00607">
    <property type="entry name" value="16SrRNA_methyltr_A"/>
    <property type="match status" value="1"/>
</dbReference>
<dbReference type="InterPro" id="IPR020598">
    <property type="entry name" value="rRNA_Ade_methylase_Trfase_N"/>
</dbReference>
<dbReference type="AlphaFoldDB" id="T1A9L5"/>
<evidence type="ECO:0000256" key="3">
    <source>
        <dbReference type="ARBA" id="ARBA00022603"/>
    </source>
</evidence>
<dbReference type="NCBIfam" id="TIGR00755">
    <property type="entry name" value="ksgA"/>
    <property type="match status" value="1"/>
</dbReference>
<organism evidence="8">
    <name type="scientific">mine drainage metagenome</name>
    <dbReference type="NCBI Taxonomy" id="410659"/>
    <lineage>
        <taxon>unclassified sequences</taxon>
        <taxon>metagenomes</taxon>
        <taxon>ecological metagenomes</taxon>
    </lineage>
</organism>
<dbReference type="EC" id="2.1.1.-" evidence="8"/>
<dbReference type="InterPro" id="IPR001737">
    <property type="entry name" value="KsgA/Erm"/>
</dbReference>
<gene>
    <name evidence="8" type="ORF">B1B_10197</name>
</gene>
<evidence type="ECO:0000313" key="8">
    <source>
        <dbReference type="EMBL" id="EQD53508.1"/>
    </source>
</evidence>
<accession>T1A9L5</accession>
<evidence type="ECO:0000259" key="7">
    <source>
        <dbReference type="SMART" id="SM00650"/>
    </source>
</evidence>
<reference evidence="8" key="2">
    <citation type="journal article" date="2014" name="ISME J.">
        <title>Microbial stratification in low pH oxic and suboxic macroscopic growths along an acid mine drainage.</title>
        <authorList>
            <person name="Mendez-Garcia C."/>
            <person name="Mesa V."/>
            <person name="Sprenger R.R."/>
            <person name="Richter M."/>
            <person name="Diez M.S."/>
            <person name="Solano J."/>
            <person name="Bargiela R."/>
            <person name="Golyshina O.V."/>
            <person name="Manteca A."/>
            <person name="Ramos J.L."/>
            <person name="Gallego J.R."/>
            <person name="Llorente I."/>
            <person name="Martins Dos Santos V.A."/>
            <person name="Jensen O.N."/>
            <person name="Pelaez A.I."/>
            <person name="Sanchez J."/>
            <person name="Ferrer M."/>
        </authorList>
    </citation>
    <scope>NUCLEOTIDE SEQUENCE</scope>
</reference>
<keyword evidence="1" id="KW-0963">Cytoplasm</keyword>
<dbReference type="GO" id="GO:0003723">
    <property type="term" value="F:RNA binding"/>
    <property type="evidence" value="ECO:0007669"/>
    <property type="project" value="UniProtKB-KW"/>
</dbReference>
<evidence type="ECO:0000256" key="1">
    <source>
        <dbReference type="ARBA" id="ARBA00022490"/>
    </source>
</evidence>
<dbReference type="PANTHER" id="PTHR11727">
    <property type="entry name" value="DIMETHYLADENOSINE TRANSFERASE"/>
    <property type="match status" value="1"/>
</dbReference>
<sequence>MRARKRFGQHFLHDPAIRKRILEAIDPKPHETILEIGPGQGALTRLLLERIPSLWAVEIDRDLARGLMAGWGDRLKLRVEDALSLDFRAWPEVAPFRVVGNLPYNVASPLLARLAAVKDRIQDLHVMLQEEVAARIVAGAGRDAYGRWSVFMAYHFVPEPLFRVSRGAFSPPPRVESAFIRLTPRREPPFPVGDPELYFSLVAQAFQGRRKMLQTSLKTQASRALLLQAGLDPCARPATVPPEGFAALARLLSAERSSAGPAAAAEGSTRPFGCG</sequence>
<dbReference type="SMART" id="SM00650">
    <property type="entry name" value="rADc"/>
    <property type="match status" value="1"/>
</dbReference>
<keyword evidence="2" id="KW-0698">rRNA processing</keyword>
<dbReference type="CDD" id="cd02440">
    <property type="entry name" value="AdoMet_MTases"/>
    <property type="match status" value="1"/>
</dbReference>
<feature type="domain" description="Ribosomal RNA adenine methylase transferase N-terminal" evidence="7">
    <location>
        <begin position="17"/>
        <end position="186"/>
    </location>
</feature>
<keyword evidence="4 8" id="KW-0808">Transferase</keyword>
<dbReference type="PROSITE" id="PS51689">
    <property type="entry name" value="SAM_RNA_A_N6_MT"/>
    <property type="match status" value="1"/>
</dbReference>
<reference evidence="8" key="1">
    <citation type="submission" date="2013-08" db="EMBL/GenBank/DDBJ databases">
        <authorList>
            <person name="Mendez C."/>
            <person name="Richter M."/>
            <person name="Ferrer M."/>
            <person name="Sanchez J."/>
        </authorList>
    </citation>
    <scope>NUCLEOTIDE SEQUENCE</scope>
</reference>
<dbReference type="Gene3D" id="3.40.50.150">
    <property type="entry name" value="Vaccinia Virus protein VP39"/>
    <property type="match status" value="1"/>
</dbReference>
<evidence type="ECO:0000256" key="5">
    <source>
        <dbReference type="ARBA" id="ARBA00022691"/>
    </source>
</evidence>
<dbReference type="InterPro" id="IPR029063">
    <property type="entry name" value="SAM-dependent_MTases_sf"/>
</dbReference>
<dbReference type="InterPro" id="IPR023165">
    <property type="entry name" value="rRNA_Ade_diMease-like_C"/>
</dbReference>
<dbReference type="PANTHER" id="PTHR11727:SF7">
    <property type="entry name" value="DIMETHYLADENOSINE TRANSFERASE-RELATED"/>
    <property type="match status" value="1"/>
</dbReference>
<dbReference type="GO" id="GO:0005829">
    <property type="term" value="C:cytosol"/>
    <property type="evidence" value="ECO:0007669"/>
    <property type="project" value="TreeGrafter"/>
</dbReference>
<dbReference type="SUPFAM" id="SSF53335">
    <property type="entry name" value="S-adenosyl-L-methionine-dependent methyltransferases"/>
    <property type="match status" value="1"/>
</dbReference>
<keyword evidence="6" id="KW-0694">RNA-binding</keyword>
<dbReference type="PROSITE" id="PS01131">
    <property type="entry name" value="RRNA_A_DIMETH"/>
    <property type="match status" value="1"/>
</dbReference>
<comment type="caution">
    <text evidence="8">The sequence shown here is derived from an EMBL/GenBank/DDBJ whole genome shotgun (WGS) entry which is preliminary data.</text>
</comment>
<keyword evidence="5" id="KW-0949">S-adenosyl-L-methionine</keyword>
<dbReference type="InterPro" id="IPR011530">
    <property type="entry name" value="rRNA_adenine_dimethylase"/>
</dbReference>
<proteinExistence type="inferred from homology"/>
<keyword evidence="3 8" id="KW-0489">Methyltransferase</keyword>
<evidence type="ECO:0000256" key="4">
    <source>
        <dbReference type="ARBA" id="ARBA00022679"/>
    </source>
</evidence>
<dbReference type="EMBL" id="AUZY01006708">
    <property type="protein sequence ID" value="EQD53508.1"/>
    <property type="molecule type" value="Genomic_DNA"/>
</dbReference>
<protein>
    <submittedName>
        <fullName evidence="8">rRNA adenine dimethylase</fullName>
        <ecNumber evidence="8">2.1.1.-</ecNumber>
    </submittedName>
</protein>
<dbReference type="InterPro" id="IPR020596">
    <property type="entry name" value="rRNA_Ade_Mease_Trfase_CS"/>
</dbReference>
<evidence type="ECO:0000256" key="6">
    <source>
        <dbReference type="ARBA" id="ARBA00022884"/>
    </source>
</evidence>
<dbReference type="Pfam" id="PF00398">
    <property type="entry name" value="RrnaAD"/>
    <property type="match status" value="1"/>
</dbReference>
<dbReference type="Gene3D" id="1.10.8.100">
    <property type="entry name" value="Ribosomal RNA adenine dimethylase-like, domain 2"/>
    <property type="match status" value="1"/>
</dbReference>
<dbReference type="GO" id="GO:0000179">
    <property type="term" value="F:rRNA (adenine-N6,N6-)-dimethyltransferase activity"/>
    <property type="evidence" value="ECO:0007669"/>
    <property type="project" value="InterPro"/>
</dbReference>